<evidence type="ECO:0000313" key="3">
    <source>
        <dbReference type="Proteomes" id="UP000663836"/>
    </source>
</evidence>
<comment type="caution">
    <text evidence="2">The sequence shown here is derived from an EMBL/GenBank/DDBJ whole genome shotgun (WGS) entry which is preliminary data.</text>
</comment>
<evidence type="ECO:0000313" key="2">
    <source>
        <dbReference type="EMBL" id="CAF4132890.1"/>
    </source>
</evidence>
<reference evidence="2" key="1">
    <citation type="submission" date="2021-02" db="EMBL/GenBank/DDBJ databases">
        <authorList>
            <person name="Nowell W R."/>
        </authorList>
    </citation>
    <scope>NUCLEOTIDE SEQUENCE</scope>
</reference>
<dbReference type="Proteomes" id="UP000663864">
    <property type="component" value="Unassembled WGS sequence"/>
</dbReference>
<dbReference type="EMBL" id="CAJNOT010006144">
    <property type="protein sequence ID" value="CAF1483266.1"/>
    <property type="molecule type" value="Genomic_DNA"/>
</dbReference>
<name>A0A819X8S9_9BILA</name>
<proteinExistence type="predicted"/>
<gene>
    <name evidence="2" type="ORF">JBS370_LOCUS33135</name>
    <name evidence="1" type="ORF">ZHD862_LOCUS36658</name>
</gene>
<organism evidence="2 3">
    <name type="scientific">Rotaria sordida</name>
    <dbReference type="NCBI Taxonomy" id="392033"/>
    <lineage>
        <taxon>Eukaryota</taxon>
        <taxon>Metazoa</taxon>
        <taxon>Spiralia</taxon>
        <taxon>Gnathifera</taxon>
        <taxon>Rotifera</taxon>
        <taxon>Eurotatoria</taxon>
        <taxon>Bdelloidea</taxon>
        <taxon>Philodinida</taxon>
        <taxon>Philodinidae</taxon>
        <taxon>Rotaria</taxon>
    </lineage>
</organism>
<sequence length="134" mass="15470">MYELRLYITDLSEQLELKFQELKGKEKDVLKLYHGSKLSQDEVAYYQNSIENLIAISKYLSTSGECSVAYNFATKLAKSQGFVCALFEYIVDLNVVQNIIIADVRQYSAFSEETEFVFDCGKRKKPQYCIDQSK</sequence>
<dbReference type="EMBL" id="CAJOBD010009333">
    <property type="protein sequence ID" value="CAF4132890.1"/>
    <property type="molecule type" value="Genomic_DNA"/>
</dbReference>
<evidence type="ECO:0000313" key="1">
    <source>
        <dbReference type="EMBL" id="CAF1483266.1"/>
    </source>
</evidence>
<dbReference type="Proteomes" id="UP000663836">
    <property type="component" value="Unassembled WGS sequence"/>
</dbReference>
<dbReference type="AlphaFoldDB" id="A0A819X8S9"/>
<accession>A0A819X8S9</accession>
<protein>
    <submittedName>
        <fullName evidence="2">Uncharacterized protein</fullName>
    </submittedName>
</protein>